<feature type="domain" description="Aerotolerance regulator N-terminal" evidence="2">
    <location>
        <begin position="1"/>
        <end position="77"/>
    </location>
</feature>
<organism evidence="3 4">
    <name type="scientific">Lysobacter arenosi</name>
    <dbReference type="NCBI Taxonomy" id="2795387"/>
    <lineage>
        <taxon>Bacteria</taxon>
        <taxon>Pseudomonadati</taxon>
        <taxon>Pseudomonadota</taxon>
        <taxon>Gammaproteobacteria</taxon>
        <taxon>Lysobacterales</taxon>
        <taxon>Lysobacteraceae</taxon>
        <taxon>Lysobacter</taxon>
    </lineage>
</organism>
<dbReference type="EMBL" id="CP071517">
    <property type="protein sequence ID" value="QSX74710.1"/>
    <property type="molecule type" value="Genomic_DNA"/>
</dbReference>
<reference evidence="3 4" key="1">
    <citation type="submission" date="2021-02" db="EMBL/GenBank/DDBJ databases">
        <title>Lysobacter arenosi sp. nov., isolated from soil of gangwondo yeongwol, south Korea.</title>
        <authorList>
            <person name="Kim K.R."/>
            <person name="Kim K.H."/>
            <person name="Jeon C.O."/>
        </authorList>
    </citation>
    <scope>NUCLEOTIDE SEQUENCE [LARGE SCALE GENOMIC DNA]</scope>
    <source>
        <strain evidence="3 4">R7</strain>
    </source>
</reference>
<keyword evidence="1" id="KW-0812">Transmembrane</keyword>
<evidence type="ECO:0000313" key="3">
    <source>
        <dbReference type="EMBL" id="QSX74710.1"/>
    </source>
</evidence>
<dbReference type="PANTHER" id="PTHR37464">
    <property type="entry name" value="BLL2463 PROTEIN"/>
    <property type="match status" value="1"/>
</dbReference>
<evidence type="ECO:0000256" key="1">
    <source>
        <dbReference type="SAM" id="Phobius"/>
    </source>
</evidence>
<dbReference type="Proteomes" id="UP000663400">
    <property type="component" value="Chromosome"/>
</dbReference>
<dbReference type="InterPro" id="IPR011933">
    <property type="entry name" value="Double_TM_dom"/>
</dbReference>
<dbReference type="Pfam" id="PF07584">
    <property type="entry name" value="BatA"/>
    <property type="match status" value="1"/>
</dbReference>
<protein>
    <submittedName>
        <fullName evidence="3">BatA domain-containing protein</fullName>
    </submittedName>
</protein>
<sequence>MSLAFLLPAGLAALAALLLPLLIHLARRSEQRPIQFAALRWLRQKPKPRHRIRFDEWLLLALRLLLLVALALLLARPVMVGGASEAPWIAVVPGVDLKQARAVQAPENARWHWLAPGFPSLDEAAPTASAPVTSLLREIDAGLPEGVALTVLVPEQLAGVDAQLPSLSHRIEWRVLPGAMPVAPAQPEAAAFAPSIRYAPQREAAMRYMRAAQAAWKGGSTVASDQAPLAQPLPANTRQLIWLAPGPLPAAIDTWVREGGTALLDHDTALANLPATTVLWRDPTGAPLVEGAAYGKGRVMRFSRELAPQSMPVLLEPDFPQQLRSLFDPPRVAPTRVLAATHEPLTGGPVFPQSPRDLQPWLVLLIALLFLGERWLATGARRTVAP</sequence>
<accession>A0ABX7RAF1</accession>
<dbReference type="InterPro" id="IPR024163">
    <property type="entry name" value="Aerotolerance_reg_N"/>
</dbReference>
<keyword evidence="4" id="KW-1185">Reference proteome</keyword>
<dbReference type="PANTHER" id="PTHR37464:SF1">
    <property type="entry name" value="BLL2463 PROTEIN"/>
    <property type="match status" value="1"/>
</dbReference>
<dbReference type="NCBIfam" id="TIGR02226">
    <property type="entry name" value="two_anch"/>
    <property type="match status" value="1"/>
</dbReference>
<keyword evidence="1" id="KW-1133">Transmembrane helix</keyword>
<keyword evidence="1" id="KW-0472">Membrane</keyword>
<feature type="transmembrane region" description="Helical" evidence="1">
    <location>
        <begin position="57"/>
        <end position="75"/>
    </location>
</feature>
<name>A0ABX7RAF1_9GAMM</name>
<evidence type="ECO:0000259" key="2">
    <source>
        <dbReference type="Pfam" id="PF07584"/>
    </source>
</evidence>
<dbReference type="RefSeq" id="WP_200608845.1">
    <property type="nucleotide sequence ID" value="NZ_CP071517.1"/>
</dbReference>
<evidence type="ECO:0000313" key="4">
    <source>
        <dbReference type="Proteomes" id="UP000663400"/>
    </source>
</evidence>
<gene>
    <name evidence="3" type="ORF">HIV01_016305</name>
</gene>
<proteinExistence type="predicted"/>